<comment type="caution">
    <text evidence="2">The sequence shown here is derived from an EMBL/GenBank/DDBJ whole genome shotgun (WGS) entry which is preliminary data.</text>
</comment>
<protein>
    <submittedName>
        <fullName evidence="2">Uncharacterized protein</fullName>
    </submittedName>
</protein>
<evidence type="ECO:0000313" key="3">
    <source>
        <dbReference type="Proteomes" id="UP001066276"/>
    </source>
</evidence>
<gene>
    <name evidence="2" type="ORF">NDU88_005934</name>
</gene>
<feature type="region of interest" description="Disordered" evidence="1">
    <location>
        <begin position="1"/>
        <end position="60"/>
    </location>
</feature>
<organism evidence="2 3">
    <name type="scientific">Pleurodeles waltl</name>
    <name type="common">Iberian ribbed newt</name>
    <dbReference type="NCBI Taxonomy" id="8319"/>
    <lineage>
        <taxon>Eukaryota</taxon>
        <taxon>Metazoa</taxon>
        <taxon>Chordata</taxon>
        <taxon>Craniata</taxon>
        <taxon>Vertebrata</taxon>
        <taxon>Euteleostomi</taxon>
        <taxon>Amphibia</taxon>
        <taxon>Batrachia</taxon>
        <taxon>Caudata</taxon>
        <taxon>Salamandroidea</taxon>
        <taxon>Salamandridae</taxon>
        <taxon>Pleurodelinae</taxon>
        <taxon>Pleurodeles</taxon>
    </lineage>
</organism>
<accession>A0AAV7QMQ6</accession>
<evidence type="ECO:0000313" key="2">
    <source>
        <dbReference type="EMBL" id="KAJ1139565.1"/>
    </source>
</evidence>
<feature type="compositionally biased region" description="Basic and acidic residues" evidence="1">
    <location>
        <begin position="15"/>
        <end position="28"/>
    </location>
</feature>
<reference evidence="2" key="1">
    <citation type="journal article" date="2022" name="bioRxiv">
        <title>Sequencing and chromosome-scale assembly of the giantPleurodeles waltlgenome.</title>
        <authorList>
            <person name="Brown T."/>
            <person name="Elewa A."/>
            <person name="Iarovenko S."/>
            <person name="Subramanian E."/>
            <person name="Araus A.J."/>
            <person name="Petzold A."/>
            <person name="Susuki M."/>
            <person name="Suzuki K.-i.T."/>
            <person name="Hayashi T."/>
            <person name="Toyoda A."/>
            <person name="Oliveira C."/>
            <person name="Osipova E."/>
            <person name="Leigh N.D."/>
            <person name="Simon A."/>
            <person name="Yun M.H."/>
        </authorList>
    </citation>
    <scope>NUCLEOTIDE SEQUENCE</scope>
    <source>
        <strain evidence="2">20211129_DDA</strain>
        <tissue evidence="2">Liver</tissue>
    </source>
</reference>
<name>A0AAV7QMQ6_PLEWA</name>
<dbReference type="Proteomes" id="UP001066276">
    <property type="component" value="Chromosome 6"/>
</dbReference>
<proteinExistence type="predicted"/>
<evidence type="ECO:0000256" key="1">
    <source>
        <dbReference type="SAM" id="MobiDB-lite"/>
    </source>
</evidence>
<dbReference type="EMBL" id="JANPWB010000010">
    <property type="protein sequence ID" value="KAJ1139565.1"/>
    <property type="molecule type" value="Genomic_DNA"/>
</dbReference>
<keyword evidence="3" id="KW-1185">Reference proteome</keyword>
<dbReference type="AlphaFoldDB" id="A0AAV7QMQ6"/>
<sequence>MVRGGAQPSTSDLCWQKEVERGRSEPGEQRAALRPWREEKVEPSMAGWSSSTEATARRTGVADAARGRYGGMGFAPTGVAVPRERRPGPSGMQKGLCVQYVEAAWSGEWQQLGSSAAGLHVLDIIGDEECELDFEERSIEEGELFEEGEEEEWWVGSRGGG</sequence>